<evidence type="ECO:0000313" key="3">
    <source>
        <dbReference type="Proteomes" id="UP000196708"/>
    </source>
</evidence>
<dbReference type="PANTHER" id="PTHR43138:SF1">
    <property type="entry name" value="N-ACETYLTRANSFERASE ACA1"/>
    <property type="match status" value="1"/>
</dbReference>
<organism evidence="2 3">
    <name type="scientific">Vibrio gazogenes</name>
    <dbReference type="NCBI Taxonomy" id="687"/>
    <lineage>
        <taxon>Bacteria</taxon>
        <taxon>Pseudomonadati</taxon>
        <taxon>Pseudomonadota</taxon>
        <taxon>Gammaproteobacteria</taxon>
        <taxon>Vibrionales</taxon>
        <taxon>Vibrionaceae</taxon>
        <taxon>Vibrio</taxon>
    </lineage>
</organism>
<evidence type="ECO:0000259" key="1">
    <source>
        <dbReference type="PROSITE" id="PS51186"/>
    </source>
</evidence>
<dbReference type="GO" id="GO:0016747">
    <property type="term" value="F:acyltransferase activity, transferring groups other than amino-acyl groups"/>
    <property type="evidence" value="ECO:0007669"/>
    <property type="project" value="InterPro"/>
</dbReference>
<reference evidence="2 3" key="1">
    <citation type="submission" date="2016-12" db="EMBL/GenBank/DDBJ databases">
        <authorList>
            <person name="Song W.-J."/>
            <person name="Kurnit D.M."/>
        </authorList>
    </citation>
    <scope>NUCLEOTIDE SEQUENCE [LARGE SCALE GENOMIC DNA]</scope>
    <source>
        <strain evidence="2 3">ATCC 43942</strain>
    </source>
</reference>
<dbReference type="AlphaFoldDB" id="A0A1Z2SLS2"/>
<dbReference type="EMBL" id="CP018836">
    <property type="protein sequence ID" value="ASA58076.1"/>
    <property type="molecule type" value="Genomic_DNA"/>
</dbReference>
<name>A0A1Z2SLS2_VIBGA</name>
<dbReference type="KEGG" id="vga:BSQ33_20505"/>
<gene>
    <name evidence="2" type="ORF">BSQ33_20505</name>
</gene>
<sequence length="161" mass="18378">MIREITKSEFESFWPTFSSVIQAQETYAFDPNMTLAEAFVLWCETPLQAYAYIENDVVLGTYYIKPNALGPSRHICNCGYMVSSAARGKGIARQMCEHSQQKALEFGFNAMQFNSVVSTNEIAVRLWQKLGFTIIGTIPKAYQHAQLGFVDSYIMYKWLRT</sequence>
<dbReference type="OrthoDB" id="9788300at2"/>
<dbReference type="InterPro" id="IPR016181">
    <property type="entry name" value="Acyl_CoA_acyltransferase"/>
</dbReference>
<proteinExistence type="predicted"/>
<dbReference type="Pfam" id="PF00583">
    <property type="entry name" value="Acetyltransf_1"/>
    <property type="match status" value="1"/>
</dbReference>
<dbReference type="Proteomes" id="UP000196708">
    <property type="component" value="Chromosome 2"/>
</dbReference>
<dbReference type="CDD" id="cd04301">
    <property type="entry name" value="NAT_SF"/>
    <property type="match status" value="1"/>
</dbReference>
<dbReference type="RefSeq" id="WP_088135163.1">
    <property type="nucleotide sequence ID" value="NZ_CP018836.1"/>
</dbReference>
<dbReference type="SUPFAM" id="SSF55729">
    <property type="entry name" value="Acyl-CoA N-acyltransferases (Nat)"/>
    <property type="match status" value="1"/>
</dbReference>
<accession>A0A1Z2SLS2</accession>
<dbReference type="PANTHER" id="PTHR43138">
    <property type="entry name" value="ACETYLTRANSFERASE, GNAT FAMILY"/>
    <property type="match status" value="1"/>
</dbReference>
<dbReference type="InterPro" id="IPR052742">
    <property type="entry name" value="Mito_N-acetyltransferase"/>
</dbReference>
<dbReference type="Gene3D" id="3.40.630.30">
    <property type="match status" value="1"/>
</dbReference>
<dbReference type="PROSITE" id="PS51186">
    <property type="entry name" value="GNAT"/>
    <property type="match status" value="1"/>
</dbReference>
<feature type="domain" description="N-acetyltransferase" evidence="1">
    <location>
        <begin position="1"/>
        <end position="160"/>
    </location>
</feature>
<protein>
    <submittedName>
        <fullName evidence="2">GNAT family N-acetyltransferase</fullName>
    </submittedName>
</protein>
<evidence type="ECO:0000313" key="2">
    <source>
        <dbReference type="EMBL" id="ASA58076.1"/>
    </source>
</evidence>
<keyword evidence="2" id="KW-0808">Transferase</keyword>
<dbReference type="InterPro" id="IPR000182">
    <property type="entry name" value="GNAT_dom"/>
</dbReference>